<evidence type="ECO:0000313" key="2">
    <source>
        <dbReference type="EMBL" id="GAF85840.1"/>
    </source>
</evidence>
<feature type="non-terminal residue" evidence="2">
    <location>
        <position position="1"/>
    </location>
</feature>
<organism evidence="2">
    <name type="scientific">marine sediment metagenome</name>
    <dbReference type="NCBI Taxonomy" id="412755"/>
    <lineage>
        <taxon>unclassified sequences</taxon>
        <taxon>metagenomes</taxon>
        <taxon>ecological metagenomes</taxon>
    </lineage>
</organism>
<dbReference type="AlphaFoldDB" id="X0UBI3"/>
<name>X0UBI3_9ZZZZ</name>
<gene>
    <name evidence="2" type="ORF">S01H1_02534</name>
</gene>
<reference evidence="2" key="1">
    <citation type="journal article" date="2014" name="Front. Microbiol.">
        <title>High frequency of phylogenetically diverse reductive dehalogenase-homologous genes in deep subseafloor sedimentary metagenomes.</title>
        <authorList>
            <person name="Kawai M."/>
            <person name="Futagami T."/>
            <person name="Toyoda A."/>
            <person name="Takaki Y."/>
            <person name="Nishi S."/>
            <person name="Hori S."/>
            <person name="Arai W."/>
            <person name="Tsubouchi T."/>
            <person name="Morono Y."/>
            <person name="Uchiyama I."/>
            <person name="Ito T."/>
            <person name="Fujiyama A."/>
            <person name="Inagaki F."/>
            <person name="Takami H."/>
        </authorList>
    </citation>
    <scope>NUCLEOTIDE SEQUENCE</scope>
    <source>
        <strain evidence="2">Expedition CK06-06</strain>
    </source>
</reference>
<keyword evidence="1" id="KW-0812">Transmembrane</keyword>
<feature type="transmembrane region" description="Helical" evidence="1">
    <location>
        <begin position="12"/>
        <end position="31"/>
    </location>
</feature>
<dbReference type="EMBL" id="BARS01001235">
    <property type="protein sequence ID" value="GAF85840.1"/>
    <property type="molecule type" value="Genomic_DNA"/>
</dbReference>
<sequence length="41" mass="4444">LIVLVAEFVRGFAITTIVGVLVGILITRPAYAKIIETMVKD</sequence>
<keyword evidence="1" id="KW-1133">Transmembrane helix</keyword>
<accession>X0UBI3</accession>
<comment type="caution">
    <text evidence="2">The sequence shown here is derived from an EMBL/GenBank/DDBJ whole genome shotgun (WGS) entry which is preliminary data.</text>
</comment>
<keyword evidence="1" id="KW-0472">Membrane</keyword>
<protein>
    <submittedName>
        <fullName evidence="2">Uncharacterized protein</fullName>
    </submittedName>
</protein>
<evidence type="ECO:0000256" key="1">
    <source>
        <dbReference type="SAM" id="Phobius"/>
    </source>
</evidence>
<proteinExistence type="predicted"/>